<evidence type="ECO:0000256" key="1">
    <source>
        <dbReference type="SAM" id="MobiDB-lite"/>
    </source>
</evidence>
<evidence type="ECO:0000256" key="2">
    <source>
        <dbReference type="SAM" id="Phobius"/>
    </source>
</evidence>
<protein>
    <submittedName>
        <fullName evidence="3">Uncharacterized protein</fullName>
    </submittedName>
</protein>
<dbReference type="EMBL" id="FN649755">
    <property type="protein sequence ID" value="CBJ31580.1"/>
    <property type="molecule type" value="Genomic_DNA"/>
</dbReference>
<name>D7FU53_ECTSI</name>
<feature type="transmembrane region" description="Helical" evidence="2">
    <location>
        <begin position="126"/>
        <end position="146"/>
    </location>
</feature>
<keyword evidence="2" id="KW-0812">Transmembrane</keyword>
<feature type="region of interest" description="Disordered" evidence="1">
    <location>
        <begin position="1"/>
        <end position="22"/>
    </location>
</feature>
<gene>
    <name evidence="3" type="ORF">Esi_0266_0006</name>
</gene>
<reference evidence="3 4" key="1">
    <citation type="journal article" date="2010" name="Nature">
        <title>The Ectocarpus genome and the independent evolution of multicellularity in brown algae.</title>
        <authorList>
            <person name="Cock J.M."/>
            <person name="Sterck L."/>
            <person name="Rouze P."/>
            <person name="Scornet D."/>
            <person name="Allen A.E."/>
            <person name="Amoutzias G."/>
            <person name="Anthouard V."/>
            <person name="Artiguenave F."/>
            <person name="Aury J.M."/>
            <person name="Badger J.H."/>
            <person name="Beszteri B."/>
            <person name="Billiau K."/>
            <person name="Bonnet E."/>
            <person name="Bothwell J.H."/>
            <person name="Bowler C."/>
            <person name="Boyen C."/>
            <person name="Brownlee C."/>
            <person name="Carrano C.J."/>
            <person name="Charrier B."/>
            <person name="Cho G.Y."/>
            <person name="Coelho S.M."/>
            <person name="Collen J."/>
            <person name="Corre E."/>
            <person name="Da Silva C."/>
            <person name="Delage L."/>
            <person name="Delaroque N."/>
            <person name="Dittami S.M."/>
            <person name="Doulbeau S."/>
            <person name="Elias M."/>
            <person name="Farnham G."/>
            <person name="Gachon C.M."/>
            <person name="Gschloessl B."/>
            <person name="Heesch S."/>
            <person name="Jabbari K."/>
            <person name="Jubin C."/>
            <person name="Kawai H."/>
            <person name="Kimura K."/>
            <person name="Kloareg B."/>
            <person name="Kupper F.C."/>
            <person name="Lang D."/>
            <person name="Le Bail A."/>
            <person name="Leblanc C."/>
            <person name="Lerouge P."/>
            <person name="Lohr M."/>
            <person name="Lopez P.J."/>
            <person name="Martens C."/>
            <person name="Maumus F."/>
            <person name="Michel G."/>
            <person name="Miranda-Saavedra D."/>
            <person name="Morales J."/>
            <person name="Moreau H."/>
            <person name="Motomura T."/>
            <person name="Nagasato C."/>
            <person name="Napoli C.A."/>
            <person name="Nelson D.R."/>
            <person name="Nyvall-Collen P."/>
            <person name="Peters A.F."/>
            <person name="Pommier C."/>
            <person name="Potin P."/>
            <person name="Poulain J."/>
            <person name="Quesneville H."/>
            <person name="Read B."/>
            <person name="Rensing S.A."/>
            <person name="Ritter A."/>
            <person name="Rousvoal S."/>
            <person name="Samanta M."/>
            <person name="Samson G."/>
            <person name="Schroeder D.C."/>
            <person name="Segurens B."/>
            <person name="Strittmatter M."/>
            <person name="Tonon T."/>
            <person name="Tregear J.W."/>
            <person name="Valentin K."/>
            <person name="von Dassow P."/>
            <person name="Yamagishi T."/>
            <person name="Van de Peer Y."/>
            <person name="Wincker P."/>
        </authorList>
    </citation>
    <scope>NUCLEOTIDE SEQUENCE [LARGE SCALE GENOMIC DNA]</scope>
    <source>
        <strain evidence="4">Ec32 / CCAP1310/4</strain>
    </source>
</reference>
<dbReference type="Proteomes" id="UP000002630">
    <property type="component" value="Linkage Group LG30"/>
</dbReference>
<keyword evidence="2" id="KW-1133">Transmembrane helix</keyword>
<evidence type="ECO:0000313" key="3">
    <source>
        <dbReference type="EMBL" id="CBJ31580.1"/>
    </source>
</evidence>
<dbReference type="OrthoDB" id="10445408at2759"/>
<evidence type="ECO:0000313" key="4">
    <source>
        <dbReference type="Proteomes" id="UP000002630"/>
    </source>
</evidence>
<dbReference type="InParanoid" id="D7FU53"/>
<proteinExistence type="predicted"/>
<accession>D7FU53</accession>
<dbReference type="EMBL" id="FN648449">
    <property type="protein sequence ID" value="CBJ31580.1"/>
    <property type="molecule type" value="Genomic_DNA"/>
</dbReference>
<organism evidence="3 4">
    <name type="scientific">Ectocarpus siliculosus</name>
    <name type="common">Brown alga</name>
    <name type="synonym">Conferva siliculosa</name>
    <dbReference type="NCBI Taxonomy" id="2880"/>
    <lineage>
        <taxon>Eukaryota</taxon>
        <taxon>Sar</taxon>
        <taxon>Stramenopiles</taxon>
        <taxon>Ochrophyta</taxon>
        <taxon>PX clade</taxon>
        <taxon>Phaeophyceae</taxon>
        <taxon>Ectocarpales</taxon>
        <taxon>Ectocarpaceae</taxon>
        <taxon>Ectocarpus</taxon>
    </lineage>
</organism>
<feature type="region of interest" description="Disordered" evidence="1">
    <location>
        <begin position="38"/>
        <end position="83"/>
    </location>
</feature>
<sequence length="179" mass="19429">MIAGEQEQVHRSRYQSESSQGTMCVPVIGPEVSMVCDAGSASRPTRLSRDESSRGGKIPPPKDGVREIASRPTTAAGSSGSRGGGRVVGLLALAFALPIKLCNVESKMLVELPSGFRCIWNDLPHIVQFVAIFMMLVLLYGVNRAFDKADDAMSTRLSRATAALLHERRHHHAPRPRVL</sequence>
<dbReference type="AlphaFoldDB" id="D7FU53"/>
<keyword evidence="4" id="KW-1185">Reference proteome</keyword>
<keyword evidence="2" id="KW-0472">Membrane</keyword>